<gene>
    <name evidence="5" type="ORF">SAMN05216454_104112</name>
</gene>
<evidence type="ECO:0000256" key="3">
    <source>
        <dbReference type="SAM" id="SignalP"/>
    </source>
</evidence>
<evidence type="ECO:0000256" key="2">
    <source>
        <dbReference type="SAM" id="Phobius"/>
    </source>
</evidence>
<dbReference type="InterPro" id="IPR036465">
    <property type="entry name" value="vWFA_dom_sf"/>
</dbReference>
<sequence>MKIKMKKVISFVLVMLILLSNSPISLAMGKDSLDNKINNESKTNLLDIKNNEELIKGTFANIFETSKELFQPNFYENNEVEKNINDEKKFVAVQKEDLKEEYTKIDELKEFTLNYSSDEKKLISKFEKIIEDKSNERHLTYEDALELKEKFDIKDNDDNSPKYVDISNIEIKDGYLFIDFYKNSDSEIKKIEIEVAKELSLEEEIYLRKEVESAKNILKELAELEKSIEKFKGIDKLQKESNNLEDELKKLYDKKYELIQSLDNIKASYNIKDYGFKSLNEQSILKDKIDNVSLTPENLNTFDDFTLAFKPRSKEVSSTDILKVSIEGDSGKQVIILKNNEFEENNNINDLIPRSRANSFYQVEKVPNLQKQKTIDYLGDKVKNPDTNIQEIKSPEEIADSYRIYLDVSSETQAEKNGIDLVVVVDRSGSMRQKDMKFGNRFNQPRYRVVDYFLNGSNGYNGFINNFLNQNPKNNISVIDFGGIPYSYGRDDASILQDWTNNVTNVQIYQPGNEGTNYDAGLKLAEEQFSKKENSENSKVMLFLSDGVPTYYVDEYGRRWGDGRIYNTNRHNDNENIVRRQMLDYNIPNFYENNSDIRTIAVGVSKDINSTNVGSSMSPDVLRKMADLSGGVFLGIEENIDELTSKLANEVLYAVSKVKITDTLSKHVKLDSKADFKVTVRDISGNIKTLWKEGKQTPENENGKYIQSLEVKKVNGEENVVLTFNPDYKLDKNLKFSLSYNVTVPKETFKEYQEKGYSHRGDLNTDYVENKTSSGRGGFYSNSKAHVDFAFGPEEKTYKEFYAHPVVQVELQNLSIKKVDYSGKVLEKAKFSIYKDNPNVNTQAQPLELYDNEALSGNKKIEFTSNDKGDIKIYGLVHGTYYLKEIEAPEGFSKIEKPLKVQVSRLGKVSIEEDDNFSLDNNTVIVKNELMGGYELPITGSSGTTLFRFIGFSLISTSIIFYCRKRQYKC</sequence>
<dbReference type="Gene3D" id="3.40.50.410">
    <property type="entry name" value="von Willebrand factor, type A domain"/>
    <property type="match status" value="1"/>
</dbReference>
<dbReference type="EMBL" id="FODF01000004">
    <property type="protein sequence ID" value="SEN47539.1"/>
    <property type="molecule type" value="Genomic_DNA"/>
</dbReference>
<keyword evidence="6" id="KW-1185">Reference proteome</keyword>
<dbReference type="AlphaFoldDB" id="A0A1H8GUT4"/>
<evidence type="ECO:0000256" key="1">
    <source>
        <dbReference type="SAM" id="Coils"/>
    </source>
</evidence>
<feature type="chain" id="PRO_5011777676" evidence="3">
    <location>
        <begin position="28"/>
        <end position="970"/>
    </location>
</feature>
<dbReference type="InterPro" id="IPR013783">
    <property type="entry name" value="Ig-like_fold"/>
</dbReference>
<dbReference type="CDD" id="cd00198">
    <property type="entry name" value="vWFA"/>
    <property type="match status" value="1"/>
</dbReference>
<reference evidence="5 6" key="1">
    <citation type="submission" date="2016-10" db="EMBL/GenBank/DDBJ databases">
        <authorList>
            <person name="de Groot N.N."/>
        </authorList>
    </citation>
    <scope>NUCLEOTIDE SEQUENCE [LARGE SCALE GENOMIC DNA]</scope>
    <source>
        <strain evidence="5 6">Calf135</strain>
    </source>
</reference>
<dbReference type="SUPFAM" id="SSF53300">
    <property type="entry name" value="vWA-like"/>
    <property type="match status" value="1"/>
</dbReference>
<dbReference type="Gene3D" id="2.60.40.10">
    <property type="entry name" value="Immunoglobulins"/>
    <property type="match status" value="1"/>
</dbReference>
<dbReference type="STRING" id="215200.SAMN05216454_104112"/>
<dbReference type="InterPro" id="IPR055384">
    <property type="entry name" value="DUF7604"/>
</dbReference>
<accession>A0A1H8GUT4</accession>
<dbReference type="PROSITE" id="PS50234">
    <property type="entry name" value="VWFA"/>
    <property type="match status" value="1"/>
</dbReference>
<keyword evidence="2" id="KW-0472">Membrane</keyword>
<name>A0A1H8GUT4_9FIRM</name>
<evidence type="ECO:0000313" key="5">
    <source>
        <dbReference type="EMBL" id="SEN47539.1"/>
    </source>
</evidence>
<dbReference type="Pfam" id="PF13519">
    <property type="entry name" value="VWA_2"/>
    <property type="match status" value="1"/>
</dbReference>
<keyword evidence="2" id="KW-0812">Transmembrane</keyword>
<dbReference type="SMART" id="SM00327">
    <property type="entry name" value="VWA"/>
    <property type="match status" value="1"/>
</dbReference>
<proteinExistence type="predicted"/>
<dbReference type="Pfam" id="PF17802">
    <property type="entry name" value="SpaA"/>
    <property type="match status" value="1"/>
</dbReference>
<feature type="transmembrane region" description="Helical" evidence="2">
    <location>
        <begin position="946"/>
        <end position="963"/>
    </location>
</feature>
<keyword evidence="1" id="KW-0175">Coiled coil</keyword>
<feature type="domain" description="VWFA" evidence="4">
    <location>
        <begin position="420"/>
        <end position="651"/>
    </location>
</feature>
<dbReference type="Pfam" id="PF24558">
    <property type="entry name" value="DUF7604"/>
    <property type="match status" value="1"/>
</dbReference>
<protein>
    <submittedName>
        <fullName evidence="5">LPXTG-motif cell wall anchor domain-containing protein</fullName>
    </submittedName>
</protein>
<dbReference type="Proteomes" id="UP000199512">
    <property type="component" value="Unassembled WGS sequence"/>
</dbReference>
<dbReference type="OrthoDB" id="1748302at2"/>
<keyword evidence="3" id="KW-0732">Signal</keyword>
<dbReference type="RefSeq" id="WP_091974968.1">
    <property type="nucleotide sequence ID" value="NZ_FODF01000004.1"/>
</dbReference>
<evidence type="ECO:0000313" key="6">
    <source>
        <dbReference type="Proteomes" id="UP000199512"/>
    </source>
</evidence>
<dbReference type="InterPro" id="IPR041033">
    <property type="entry name" value="SpaA_PFL_dom_1"/>
</dbReference>
<feature type="signal peptide" evidence="3">
    <location>
        <begin position="1"/>
        <end position="27"/>
    </location>
</feature>
<organism evidence="5 6">
    <name type="scientific">Peptostreptococcus russellii</name>
    <dbReference type="NCBI Taxonomy" id="215200"/>
    <lineage>
        <taxon>Bacteria</taxon>
        <taxon>Bacillati</taxon>
        <taxon>Bacillota</taxon>
        <taxon>Clostridia</taxon>
        <taxon>Peptostreptococcales</taxon>
        <taxon>Peptostreptococcaceae</taxon>
        <taxon>Peptostreptococcus</taxon>
    </lineage>
</organism>
<keyword evidence="2" id="KW-1133">Transmembrane helix</keyword>
<evidence type="ECO:0000259" key="4">
    <source>
        <dbReference type="PROSITE" id="PS50234"/>
    </source>
</evidence>
<dbReference type="NCBIfam" id="TIGR01167">
    <property type="entry name" value="LPXTG_anchor"/>
    <property type="match status" value="1"/>
</dbReference>
<dbReference type="InterPro" id="IPR002035">
    <property type="entry name" value="VWF_A"/>
</dbReference>
<feature type="coiled-coil region" evidence="1">
    <location>
        <begin position="207"/>
        <end position="254"/>
    </location>
</feature>